<dbReference type="CDD" id="cd00052">
    <property type="entry name" value="EH"/>
    <property type="match status" value="2"/>
</dbReference>
<feature type="domain" description="EF-hand" evidence="6">
    <location>
        <begin position="262"/>
        <end position="297"/>
    </location>
</feature>
<dbReference type="InterPro" id="IPR002048">
    <property type="entry name" value="EF_hand_dom"/>
</dbReference>
<dbReference type="GO" id="GO:0030132">
    <property type="term" value="C:clathrin coat of coated pit"/>
    <property type="evidence" value="ECO:0007669"/>
    <property type="project" value="Ensembl"/>
</dbReference>
<dbReference type="GO" id="GO:0048488">
    <property type="term" value="P:synaptic vesicle endocytosis"/>
    <property type="evidence" value="ECO:0007669"/>
    <property type="project" value="Ensembl"/>
</dbReference>
<dbReference type="Ensembl" id="ENSJJAT00000001697.1">
    <property type="protein sequence ID" value="ENSJJAP00000001320.1"/>
    <property type="gene ID" value="ENSJJAG00000001243.1"/>
</dbReference>
<dbReference type="FunFam" id="1.10.238.10:FF:000026">
    <property type="entry name" value="Epidermal growth factor receptor pathway substrate 15-like 1"/>
    <property type="match status" value="2"/>
</dbReference>
<keyword evidence="2" id="KW-0106">Calcium</keyword>
<dbReference type="PANTHER" id="PTHR11216">
    <property type="entry name" value="EH DOMAIN"/>
    <property type="match status" value="1"/>
</dbReference>
<dbReference type="InterPro" id="IPR018247">
    <property type="entry name" value="EF_Hand_1_Ca_BS"/>
</dbReference>
<dbReference type="GO" id="GO:0045296">
    <property type="term" value="F:cadherin binding"/>
    <property type="evidence" value="ECO:0007669"/>
    <property type="project" value="TreeGrafter"/>
</dbReference>
<keyword evidence="1" id="KW-0479">Metal-binding</keyword>
<feature type="compositionally biased region" description="Low complexity" evidence="4">
    <location>
        <begin position="831"/>
        <end position="843"/>
    </location>
</feature>
<organism evidence="7 8">
    <name type="scientific">Jaculus jaculus</name>
    <name type="common">Lesser Egyptian jerboa</name>
    <dbReference type="NCBI Taxonomy" id="51337"/>
    <lineage>
        <taxon>Eukaryota</taxon>
        <taxon>Metazoa</taxon>
        <taxon>Chordata</taxon>
        <taxon>Craniata</taxon>
        <taxon>Vertebrata</taxon>
        <taxon>Euteleostomi</taxon>
        <taxon>Mammalia</taxon>
        <taxon>Eutheria</taxon>
        <taxon>Euarchontoglires</taxon>
        <taxon>Glires</taxon>
        <taxon>Rodentia</taxon>
        <taxon>Myomorpha</taxon>
        <taxon>Dipodoidea</taxon>
        <taxon>Dipodidae</taxon>
        <taxon>Dipodinae</taxon>
        <taxon>Jaculus</taxon>
    </lineage>
</organism>
<feature type="domain" description="EH" evidence="5">
    <location>
        <begin position="263"/>
        <end position="353"/>
    </location>
</feature>
<dbReference type="GO" id="GO:0016197">
    <property type="term" value="P:endosomal transport"/>
    <property type="evidence" value="ECO:0007669"/>
    <property type="project" value="TreeGrafter"/>
</dbReference>
<proteinExistence type="predicted"/>
<accession>A0A8C5K104</accession>
<gene>
    <name evidence="7" type="primary">Eps15l1</name>
</gene>
<feature type="region of interest" description="Disordered" evidence="4">
    <location>
        <begin position="212"/>
        <end position="247"/>
    </location>
</feature>
<dbReference type="GO" id="GO:0005509">
    <property type="term" value="F:calcium ion binding"/>
    <property type="evidence" value="ECO:0007669"/>
    <property type="project" value="InterPro"/>
</dbReference>
<evidence type="ECO:0000313" key="8">
    <source>
        <dbReference type="Proteomes" id="UP000694385"/>
    </source>
</evidence>
<dbReference type="PROSITE" id="PS00018">
    <property type="entry name" value="EF_HAND_1"/>
    <property type="match status" value="1"/>
</dbReference>
<feature type="compositionally biased region" description="Basic and acidic residues" evidence="4">
    <location>
        <begin position="612"/>
        <end position="626"/>
    </location>
</feature>
<name>A0A8C5K104_JACJA</name>
<evidence type="ECO:0000259" key="6">
    <source>
        <dbReference type="PROSITE" id="PS50222"/>
    </source>
</evidence>
<dbReference type="Pfam" id="PF12763">
    <property type="entry name" value="EH"/>
    <property type="match status" value="2"/>
</dbReference>
<sequence length="898" mass="98399">MKRCFLLSPLVPKPIPGGNPLYESYYKQVDPAHTGRVGASEAALFLKKSGLSDIILGKHTSGFYVALRLVACAQSGHEVTLSNLSLSMPPPKFHDTSSPLMATPPSAETHWAVRVEEKAKFDGIFESLLPINGLLSGDKVKPVLMNSKLPLDVLGRVWDLSDIDKDGHLDRDEFAVAMHLVYRALEKEPVPSVLPPSLIPPSKRKKAVFPGAVPVLPASPPPKDSLRSTPSHGSVSSLNSTGSLSPKHSMKQTQVAWVVPVADKMRFDEIFLKTDLDLDGYVSGQEVKEIFMHSGLTQNLLAHIWALADTRQTGKLSKDQFALAMYFIQQKVSKGLDPPQVLSPDMVPPSERGTPIPDSSSTLGSGEFTGVKELDDISQEIAQLQREKYSLEQDIREKEEAIRQKTNEVQELQNDLDRETSSLQELEAQKQDAQDRLDEMDQQKAKLRDMLSDVRQKCQDETQMISSLKTQIQSQECDLKSQEDDLNRAKSELSRLQQEETQLEQSIQAGRAQLETIIRSLQSTQDEINQARSKLSQLQESRLEAHRNLEQYDQAPEGVSGASLPSLAGLSEGISLAERGSFGAMEDPFKNKALLFSNNTQELHPDPFQAEDPFKSDPFKGADPFKGDPFQNDPFAEQQTAATDPFGGDPFKESDPFRSSASDNFFKKQTKNDPFTSDPFMKNPSLPSKLDPFESSDPFSSSSVSSKGSDPFGTLDPFGSGSFNSAEGFADFSQMSKPPPSGPFTSSLGGTGFSDDPFKSKQDTPALPPKKPAPPRPKPPSGKSTPVSQLGSAEFPEPPDPFQPLGADNGDPFQNKKGFGDPFSGKDPFVPSSSAKPSKASSSGFADFTSFGNEEQQLAWAKRESEKAEQERLARLRRQEQEDLELAIALSKADMPAA</sequence>
<evidence type="ECO:0000256" key="4">
    <source>
        <dbReference type="SAM" id="MobiDB-lite"/>
    </source>
</evidence>
<dbReference type="GO" id="GO:0098793">
    <property type="term" value="C:presynapse"/>
    <property type="evidence" value="ECO:0007669"/>
    <property type="project" value="Ensembl"/>
</dbReference>
<evidence type="ECO:0000256" key="3">
    <source>
        <dbReference type="SAM" id="Coils"/>
    </source>
</evidence>
<dbReference type="InterPro" id="IPR011992">
    <property type="entry name" value="EF-hand-dom_pair"/>
</dbReference>
<dbReference type="OMA" id="AMYLVRQ"/>
<dbReference type="SUPFAM" id="SSF47473">
    <property type="entry name" value="EF-hand"/>
    <property type="match status" value="3"/>
</dbReference>
<feature type="domain" description="EH" evidence="5">
    <location>
        <begin position="117"/>
        <end position="205"/>
    </location>
</feature>
<feature type="compositionally biased region" description="Low complexity" evidence="4">
    <location>
        <begin position="231"/>
        <end position="245"/>
    </location>
</feature>
<dbReference type="PROSITE" id="PS50330">
    <property type="entry name" value="UIM"/>
    <property type="match status" value="2"/>
</dbReference>
<dbReference type="GeneTree" id="ENSGT00940000155438"/>
<keyword evidence="3" id="KW-0175">Coiled coil</keyword>
<dbReference type="PROSITE" id="PS50222">
    <property type="entry name" value="EF_HAND_2"/>
    <property type="match status" value="2"/>
</dbReference>
<dbReference type="Gene3D" id="1.10.287.1490">
    <property type="match status" value="1"/>
</dbReference>
<evidence type="ECO:0000259" key="5">
    <source>
        <dbReference type="PROSITE" id="PS50031"/>
    </source>
</evidence>
<dbReference type="PANTHER" id="PTHR11216:SF69">
    <property type="entry name" value="EPIDERMAL GROWTH FACTOR RECEPTOR SUBSTRATE 15-LIKE 1"/>
    <property type="match status" value="1"/>
</dbReference>
<keyword evidence="8" id="KW-1185">Reference proteome</keyword>
<evidence type="ECO:0000256" key="1">
    <source>
        <dbReference type="ARBA" id="ARBA00022723"/>
    </source>
</evidence>
<feature type="coiled-coil region" evidence="3">
    <location>
        <begin position="374"/>
        <end position="555"/>
    </location>
</feature>
<dbReference type="FunFam" id="1.10.287.1490:FF:000002">
    <property type="entry name" value="epidermal growth factor receptor substrate 15-like 1 isoform X2"/>
    <property type="match status" value="1"/>
</dbReference>
<dbReference type="Proteomes" id="UP000694385">
    <property type="component" value="Unassembled WGS sequence"/>
</dbReference>
<dbReference type="AlphaFoldDB" id="A0A8C5K104"/>
<dbReference type="PROSITE" id="PS50031">
    <property type="entry name" value="EH"/>
    <property type="match status" value="2"/>
</dbReference>
<dbReference type="Gene3D" id="1.10.238.10">
    <property type="entry name" value="EF-hand"/>
    <property type="match status" value="3"/>
</dbReference>
<evidence type="ECO:0000256" key="2">
    <source>
        <dbReference type="ARBA" id="ARBA00022837"/>
    </source>
</evidence>
<dbReference type="SUPFAM" id="SSF90257">
    <property type="entry name" value="Myosin rod fragments"/>
    <property type="match status" value="1"/>
</dbReference>
<dbReference type="SMART" id="SM00726">
    <property type="entry name" value="UIM"/>
    <property type="match status" value="2"/>
</dbReference>
<dbReference type="SMART" id="SM00027">
    <property type="entry name" value="EH"/>
    <property type="match status" value="3"/>
</dbReference>
<evidence type="ECO:0000313" key="7">
    <source>
        <dbReference type="Ensembl" id="ENSJJAP00000001320.1"/>
    </source>
</evidence>
<feature type="compositionally biased region" description="Low complexity" evidence="4">
    <location>
        <begin position="693"/>
        <end position="712"/>
    </location>
</feature>
<dbReference type="SMART" id="SM00054">
    <property type="entry name" value="EFh"/>
    <property type="match status" value="2"/>
</dbReference>
<feature type="region of interest" description="Disordered" evidence="4">
    <location>
        <begin position="598"/>
        <end position="848"/>
    </location>
</feature>
<dbReference type="InterPro" id="IPR003903">
    <property type="entry name" value="UIM_dom"/>
</dbReference>
<feature type="region of interest" description="Disordered" evidence="4">
    <location>
        <begin position="347"/>
        <end position="367"/>
    </location>
</feature>
<dbReference type="InterPro" id="IPR000261">
    <property type="entry name" value="EH_dom"/>
</dbReference>
<feature type="compositionally biased region" description="Pro residues" evidence="4">
    <location>
        <begin position="766"/>
        <end position="780"/>
    </location>
</feature>
<feature type="domain" description="EF-hand" evidence="6">
    <location>
        <begin position="149"/>
        <end position="184"/>
    </location>
</feature>
<reference evidence="7" key="1">
    <citation type="submission" date="2025-08" db="UniProtKB">
        <authorList>
            <consortium name="Ensembl"/>
        </authorList>
    </citation>
    <scope>IDENTIFICATION</scope>
</reference>
<protein>
    <submittedName>
        <fullName evidence="7">Epidermal growth factor receptor pathway substrate 15-like 1</fullName>
    </submittedName>
</protein>
<reference evidence="7" key="2">
    <citation type="submission" date="2025-09" db="UniProtKB">
        <authorList>
            <consortium name="Ensembl"/>
        </authorList>
    </citation>
    <scope>IDENTIFICATION</scope>
</reference>